<keyword evidence="8 11" id="KW-0804">Transcription</keyword>
<evidence type="ECO:0000259" key="13">
    <source>
        <dbReference type="Pfam" id="PF20718"/>
    </source>
</evidence>
<comment type="function">
    <text evidence="11">Component of the Mediator complex, a coactivator involved in the regulated transcription of nearly all RNA polymerase II-dependent genes. Mediator functions as a bridge to convey information from gene-specific regulatory proteins to the basal RNA polymerase II transcription machinery. Mediator is recruited to promoters by direct interactions with regulatory proteins and serves as a scaffold for the assembly of a functional preinitiation complex with RNA polymerase II and the general transcription factors.</text>
</comment>
<keyword evidence="4" id="KW-0853">WD repeat</keyword>
<keyword evidence="5" id="KW-0677">Repeat</keyword>
<dbReference type="InterPro" id="IPR048616">
    <property type="entry name" value="MED16_bridge"/>
</dbReference>
<dbReference type="GO" id="GO:0045893">
    <property type="term" value="P:positive regulation of DNA-templated transcription"/>
    <property type="evidence" value="ECO:0007669"/>
    <property type="project" value="TreeGrafter"/>
</dbReference>
<evidence type="ECO:0000256" key="3">
    <source>
        <dbReference type="ARBA" id="ARBA00019614"/>
    </source>
</evidence>
<sequence length="811" mass="91847">MDLVYSIFRKQAWKTQFQNEQMEEDMCFKCLAKISANNIVAWVTTFDLDDHVNINWGSHVYIADLNVPWKYHKITSNNCTVTTLEWDMYGYSLLIGDKNGAVSIWTCSTDHNLTNWVQVGSKDFRGEPIIAGTFFHLGKKLMLVNEKADNINYFEKFNYVRFTPSLRTWGGTGLPGCLVVSATGMIAALLTNDSGEPMISATNSLAVARYRISVVDISYRQNGNFLIVTSDGRPRSPIHCYEISIKLVNEKNCTIVSQWLPSFFLTFNETVDRVISHVKFLLREGSESLVIGSNSSNGCIIETWELVKKTNPINKVFKKVITEDHPTVCWIKKSSFSVGAQLTALATPKMSISYNQSSCSQYVVAAFSNHQVCCLSRELTQQCLFELSSYCEDNIGKIGLQHSSNIQFSDLDISYLGNVFVVCDNMGNLYLFQLLSVAELNGPLTVAYATLQLEYCLVTGLDWWDLAISLRPNMLEAVCNRFSENFQKQSQVLQQKEYTTYLSIRSFLYKMMPGAQGKRSDLMHLMTLHSICNAFKNVLRVSDIMVDRDPAENISNALKEPIVDIDKILPSLGGKDFTVEPSTLQSLHQLIQWVAQLALNVVSRIPEPRDNVGYNLLNDLYAINSIRELLLMIRIWGLLRPNCLPVFIKNIDNLDVLSVTFRLLSRFVQLGGEHDDMLFDECYTLQSQVNITPLTSVAAGIHEIASPALYYQHLPLKLVFGQEPDCLRYNTSSMDTMTNGKQHSDYMKDYDVIRNVYIGKCPLTVKQCNRCEGKMQLVGNSRTAAIRVWENRWARNCRCGGRWRTVKVGGQ</sequence>
<feature type="domain" description="Mediator of RNA polymerase II transcription subunit 16 central helical bridge" evidence="13">
    <location>
        <begin position="453"/>
        <end position="636"/>
    </location>
</feature>
<feature type="domain" description="Mediator complex subunit 16 C-terminal" evidence="14">
    <location>
        <begin position="703"/>
        <end position="804"/>
    </location>
</feature>
<evidence type="ECO:0000256" key="1">
    <source>
        <dbReference type="ARBA" id="ARBA00004123"/>
    </source>
</evidence>
<dbReference type="GO" id="GO:0016592">
    <property type="term" value="C:mediator complex"/>
    <property type="evidence" value="ECO:0007669"/>
    <property type="project" value="InterPro"/>
</dbReference>
<comment type="subunit">
    <text evidence="11">Component of the Mediator complex.</text>
</comment>
<evidence type="ECO:0000256" key="2">
    <source>
        <dbReference type="ARBA" id="ARBA00006543"/>
    </source>
</evidence>
<evidence type="ECO:0000256" key="4">
    <source>
        <dbReference type="ARBA" id="ARBA00022574"/>
    </source>
</evidence>
<keyword evidence="7 11" id="KW-0010">Activator</keyword>
<dbReference type="InterPro" id="IPR021665">
    <property type="entry name" value="Mediator_Med16_N"/>
</dbReference>
<dbReference type="AlphaFoldDB" id="A0A2H8TL81"/>
<keyword evidence="9 11" id="KW-0539">Nucleus</keyword>
<evidence type="ECO:0000259" key="14">
    <source>
        <dbReference type="Pfam" id="PF20719"/>
    </source>
</evidence>
<dbReference type="EMBL" id="GFXV01002955">
    <property type="protein sequence ID" value="MBW14760.1"/>
    <property type="molecule type" value="Transcribed_RNA"/>
</dbReference>
<comment type="subcellular location">
    <subcellularLocation>
        <location evidence="1 11">Nucleus</location>
    </subcellularLocation>
</comment>
<protein>
    <recommendedName>
        <fullName evidence="3 11">Mediator of RNA polymerase II transcription subunit 16</fullName>
    </recommendedName>
    <alternativeName>
        <fullName evidence="10 11">Mediator complex subunit 16</fullName>
    </alternativeName>
</protein>
<dbReference type="SUPFAM" id="SSF69322">
    <property type="entry name" value="Tricorn protease domain 2"/>
    <property type="match status" value="1"/>
</dbReference>
<dbReference type="InterPro" id="IPR048338">
    <property type="entry name" value="Mediator_Med16"/>
</dbReference>
<dbReference type="InterPro" id="IPR048339">
    <property type="entry name" value="Mediator_Med16_C"/>
</dbReference>
<accession>A0A2H8TL81</accession>
<comment type="similarity">
    <text evidence="2 11">Belongs to the Mediator complex subunit 16 family.</text>
</comment>
<evidence type="ECO:0000256" key="8">
    <source>
        <dbReference type="ARBA" id="ARBA00023163"/>
    </source>
</evidence>
<evidence type="ECO:0000256" key="9">
    <source>
        <dbReference type="ARBA" id="ARBA00023242"/>
    </source>
</evidence>
<evidence type="ECO:0000256" key="10">
    <source>
        <dbReference type="ARBA" id="ARBA00032015"/>
    </source>
</evidence>
<dbReference type="PANTHER" id="PTHR13224:SF6">
    <property type="entry name" value="MEDIATOR OF RNA POLYMERASE II TRANSCRIPTION SUBUNIT 16"/>
    <property type="match status" value="1"/>
</dbReference>
<keyword evidence="6 11" id="KW-0805">Transcription regulation</keyword>
<reference evidence="15" key="1">
    <citation type="submission" date="2017-10" db="EMBL/GenBank/DDBJ databases">
        <title>Transcriptome Assembly of Sugarcane Aphid Adults.</title>
        <authorList>
            <person name="Scully E.D."/>
            <person name="Palmer N.A."/>
            <person name="Geib S.M."/>
            <person name="Sarath G."/>
            <person name="Sattler S.E."/>
        </authorList>
    </citation>
    <scope>NUCLEOTIDE SEQUENCE</scope>
    <source>
        <tissue evidence="15">Whole body</tissue>
    </source>
</reference>
<dbReference type="Pfam" id="PF11635">
    <property type="entry name" value="Med16_N"/>
    <property type="match status" value="1"/>
</dbReference>
<evidence type="ECO:0000256" key="5">
    <source>
        <dbReference type="ARBA" id="ARBA00022737"/>
    </source>
</evidence>
<evidence type="ECO:0000259" key="12">
    <source>
        <dbReference type="Pfam" id="PF11635"/>
    </source>
</evidence>
<evidence type="ECO:0000256" key="6">
    <source>
        <dbReference type="ARBA" id="ARBA00023015"/>
    </source>
</evidence>
<gene>
    <name evidence="11 15" type="primary">MED16</name>
</gene>
<dbReference type="PANTHER" id="PTHR13224">
    <property type="entry name" value="THYROID HORMONE RECEPTOR-ASSOCIATED PROTEIN-RELATED"/>
    <property type="match status" value="1"/>
</dbReference>
<proteinExistence type="inferred from homology"/>
<name>A0A2H8TL81_9HEMI</name>
<evidence type="ECO:0000256" key="11">
    <source>
        <dbReference type="RuleBase" id="RU364149"/>
    </source>
</evidence>
<dbReference type="OrthoDB" id="10018574at2759"/>
<feature type="domain" description="Mediator complex subunit Med16 N-terminal" evidence="12">
    <location>
        <begin position="120"/>
        <end position="381"/>
    </location>
</feature>
<organism evidence="15">
    <name type="scientific">Melanaphis sacchari</name>
    <dbReference type="NCBI Taxonomy" id="742174"/>
    <lineage>
        <taxon>Eukaryota</taxon>
        <taxon>Metazoa</taxon>
        <taxon>Ecdysozoa</taxon>
        <taxon>Arthropoda</taxon>
        <taxon>Hexapoda</taxon>
        <taxon>Insecta</taxon>
        <taxon>Pterygota</taxon>
        <taxon>Neoptera</taxon>
        <taxon>Paraneoptera</taxon>
        <taxon>Hemiptera</taxon>
        <taxon>Sternorrhyncha</taxon>
        <taxon>Aphidomorpha</taxon>
        <taxon>Aphidoidea</taxon>
        <taxon>Aphididae</taxon>
        <taxon>Aphidini</taxon>
        <taxon>Melanaphis</taxon>
    </lineage>
</organism>
<dbReference type="Pfam" id="PF20718">
    <property type="entry name" value="Med16_bridge"/>
    <property type="match status" value="1"/>
</dbReference>
<evidence type="ECO:0000313" key="15">
    <source>
        <dbReference type="EMBL" id="MBW14760.1"/>
    </source>
</evidence>
<evidence type="ECO:0000256" key="7">
    <source>
        <dbReference type="ARBA" id="ARBA00023159"/>
    </source>
</evidence>
<dbReference type="Pfam" id="PF20719">
    <property type="entry name" value="Med16_C"/>
    <property type="match status" value="1"/>
</dbReference>